<dbReference type="EnsemblPlants" id="AUR62013715-RA">
    <property type="protein sequence ID" value="AUR62013715-RA:cds"/>
    <property type="gene ID" value="AUR62013715"/>
</dbReference>
<dbReference type="PIRSF" id="PIRSF015897">
    <property type="entry name" value="PRIB5"/>
    <property type="match status" value="1"/>
</dbReference>
<dbReference type="InterPro" id="IPR012398">
    <property type="entry name" value="PRIB5"/>
</dbReference>
<dbReference type="Gene3D" id="3.40.50.1240">
    <property type="entry name" value="Phosphoglycerate mutase-like"/>
    <property type="match status" value="1"/>
</dbReference>
<dbReference type="SUPFAM" id="SSF53254">
    <property type="entry name" value="Phosphoglycerate mutase-like"/>
    <property type="match status" value="1"/>
</dbReference>
<dbReference type="AlphaFoldDB" id="A0A803LIB8"/>
<organism evidence="1 2">
    <name type="scientific">Chenopodium quinoa</name>
    <name type="common">Quinoa</name>
    <dbReference type="NCBI Taxonomy" id="63459"/>
    <lineage>
        <taxon>Eukaryota</taxon>
        <taxon>Viridiplantae</taxon>
        <taxon>Streptophyta</taxon>
        <taxon>Embryophyta</taxon>
        <taxon>Tracheophyta</taxon>
        <taxon>Spermatophyta</taxon>
        <taxon>Magnoliopsida</taxon>
        <taxon>eudicotyledons</taxon>
        <taxon>Gunneridae</taxon>
        <taxon>Pentapetalae</taxon>
        <taxon>Caryophyllales</taxon>
        <taxon>Chenopodiaceae</taxon>
        <taxon>Chenopodioideae</taxon>
        <taxon>Atripliceae</taxon>
        <taxon>Chenopodium</taxon>
    </lineage>
</organism>
<dbReference type="Pfam" id="PF00300">
    <property type="entry name" value="His_Phos_1"/>
    <property type="match status" value="1"/>
</dbReference>
<dbReference type="PANTHER" id="PTHR16469">
    <property type="entry name" value="UBIQUITIN-ASSOCIATED AND SH3 DOMAIN-CONTAINING BA-RELATED"/>
    <property type="match status" value="1"/>
</dbReference>
<sequence length="277" mass="30373">MSSLHGAAVVAGDGGGSSSGVSGGGFDQNVLVMRHGDRMDNFDPKWVTTAERPWDPPLYDAGKTRAYNVGIEFRTRVGFPIHRVFVSPFLRCIQTASEVVSALCSGGSDASPSFDPSKVKVSIEYGLCEMLCREAIRPEYAPKDGVFRFNISELEAMLPAGTVDHTVERIYQEMPRWQETVFGSRSRYEHVIQALADKYPREKLLLVTHGEGVGTSISTFKRDVTVYQVDYCAYSHARRRITFGENGSVTAGSFQLLTEPLVTGIGYTPSNSLVDGV</sequence>
<reference evidence="1" key="2">
    <citation type="submission" date="2021-03" db="UniProtKB">
        <authorList>
            <consortium name="EnsemblPlants"/>
        </authorList>
    </citation>
    <scope>IDENTIFICATION</scope>
</reference>
<dbReference type="Gramene" id="AUR62013715-RA">
    <property type="protein sequence ID" value="AUR62013715-RA:cds"/>
    <property type="gene ID" value="AUR62013715"/>
</dbReference>
<dbReference type="CDD" id="cd07040">
    <property type="entry name" value="HP"/>
    <property type="match status" value="1"/>
</dbReference>
<dbReference type="OMA" id="DNTEPLW"/>
<proteinExistence type="predicted"/>
<evidence type="ECO:0000313" key="1">
    <source>
        <dbReference type="EnsemblPlants" id="AUR62013715-RA:cds"/>
    </source>
</evidence>
<protein>
    <submittedName>
        <fullName evidence="1">Uncharacterized protein</fullName>
    </submittedName>
</protein>
<reference evidence="1" key="1">
    <citation type="journal article" date="2017" name="Nature">
        <title>The genome of Chenopodium quinoa.</title>
        <authorList>
            <person name="Jarvis D.E."/>
            <person name="Ho Y.S."/>
            <person name="Lightfoot D.J."/>
            <person name="Schmoeckel S.M."/>
            <person name="Li B."/>
            <person name="Borm T.J.A."/>
            <person name="Ohyanagi H."/>
            <person name="Mineta K."/>
            <person name="Michell C.T."/>
            <person name="Saber N."/>
            <person name="Kharbatia N.M."/>
            <person name="Rupper R.R."/>
            <person name="Sharp A.R."/>
            <person name="Dally N."/>
            <person name="Boughton B.A."/>
            <person name="Woo Y.H."/>
            <person name="Gao G."/>
            <person name="Schijlen E.G.W.M."/>
            <person name="Guo X."/>
            <person name="Momin A.A."/>
            <person name="Negrao S."/>
            <person name="Al-Babili S."/>
            <person name="Gehring C."/>
            <person name="Roessner U."/>
            <person name="Jung C."/>
            <person name="Murphy K."/>
            <person name="Arold S.T."/>
            <person name="Gojobori T."/>
            <person name="van der Linden C.G."/>
            <person name="van Loo E.N."/>
            <person name="Jellen E.N."/>
            <person name="Maughan P.J."/>
            <person name="Tester M."/>
        </authorList>
    </citation>
    <scope>NUCLEOTIDE SEQUENCE [LARGE SCALE GENOMIC DNA]</scope>
    <source>
        <strain evidence="1">cv. PI 614886</strain>
    </source>
</reference>
<keyword evidence="2" id="KW-1185">Reference proteome</keyword>
<dbReference type="InterPro" id="IPR051710">
    <property type="entry name" value="Phosphatase_SH3-domain"/>
</dbReference>
<evidence type="ECO:0000313" key="2">
    <source>
        <dbReference type="Proteomes" id="UP000596660"/>
    </source>
</evidence>
<accession>A0A803LIB8</accession>
<dbReference type="InterPro" id="IPR013078">
    <property type="entry name" value="His_Pase_superF_clade-1"/>
</dbReference>
<dbReference type="InterPro" id="IPR029033">
    <property type="entry name" value="His_PPase_superfam"/>
</dbReference>
<dbReference type="Proteomes" id="UP000596660">
    <property type="component" value="Unplaced"/>
</dbReference>
<dbReference type="FunFam" id="3.40.50.1240:FF:000039">
    <property type="entry name" value="Phosphoglycerate mutase family protein"/>
    <property type="match status" value="1"/>
</dbReference>
<name>A0A803LIB8_CHEQI</name>
<dbReference type="PANTHER" id="PTHR16469:SF27">
    <property type="entry name" value="UBIQUITIN-ASSOCIATED AND SH3 DOMAIN-CONTAINING BA-RELATED"/>
    <property type="match status" value="1"/>
</dbReference>